<dbReference type="InterPro" id="IPR017853">
    <property type="entry name" value="GH"/>
</dbReference>
<keyword evidence="3" id="KW-0326">Glycosidase</keyword>
<dbReference type="InterPro" id="IPR013783">
    <property type="entry name" value="Ig-like_fold"/>
</dbReference>
<dbReference type="CDD" id="cd02856">
    <property type="entry name" value="E_set_GDE_Isoamylase_N"/>
    <property type="match status" value="1"/>
</dbReference>
<dbReference type="Pfam" id="PF00128">
    <property type="entry name" value="Alpha-amylase"/>
    <property type="match status" value="1"/>
</dbReference>
<dbReference type="InterPro" id="IPR004193">
    <property type="entry name" value="Glyco_hydro_13_N"/>
</dbReference>
<evidence type="ECO:0000313" key="6">
    <source>
        <dbReference type="EMBL" id="SFM59827.1"/>
    </source>
</evidence>
<dbReference type="SUPFAM" id="SSF81296">
    <property type="entry name" value="E set domains"/>
    <property type="match status" value="1"/>
</dbReference>
<evidence type="ECO:0000256" key="2">
    <source>
        <dbReference type="ARBA" id="ARBA00022801"/>
    </source>
</evidence>
<dbReference type="Proteomes" id="UP000199556">
    <property type="component" value="Unassembled WGS sequence"/>
</dbReference>
<feature type="region of interest" description="Disordered" evidence="4">
    <location>
        <begin position="472"/>
        <end position="495"/>
    </location>
</feature>
<feature type="domain" description="Glycosyl hydrolase family 13 catalytic" evidence="5">
    <location>
        <begin position="143"/>
        <end position="574"/>
    </location>
</feature>
<keyword evidence="2" id="KW-0378">Hydrolase</keyword>
<dbReference type="SUPFAM" id="SSF51011">
    <property type="entry name" value="Glycosyl hydrolase domain"/>
    <property type="match status" value="1"/>
</dbReference>
<dbReference type="Gene3D" id="3.20.20.80">
    <property type="entry name" value="Glycosidases"/>
    <property type="match status" value="1"/>
</dbReference>
<evidence type="ECO:0000259" key="5">
    <source>
        <dbReference type="SMART" id="SM00642"/>
    </source>
</evidence>
<proteinExistence type="inferred from homology"/>
<dbReference type="InterPro" id="IPR011837">
    <property type="entry name" value="Glycogen_debranch_GlgX"/>
</dbReference>
<dbReference type="STRING" id="195064.SAMN05421721_11334"/>
<dbReference type="OrthoDB" id="3236218at2"/>
<comment type="similarity">
    <text evidence="1">Belongs to the glycosyl hydrolase 13 family.</text>
</comment>
<dbReference type="GO" id="GO:0005980">
    <property type="term" value="P:glycogen catabolic process"/>
    <property type="evidence" value="ECO:0007669"/>
    <property type="project" value="InterPro"/>
</dbReference>
<reference evidence="6 7" key="1">
    <citation type="submission" date="2016-10" db="EMBL/GenBank/DDBJ databases">
        <authorList>
            <person name="de Groot N.N."/>
        </authorList>
    </citation>
    <scope>NUCLEOTIDE SEQUENCE [LARGE SCALE GENOMIC DNA]</scope>
    <source>
        <strain evidence="6 7">DSM 4180</strain>
    </source>
</reference>
<dbReference type="InterPro" id="IPR044505">
    <property type="entry name" value="GlgX_Isoamylase_N_E_set"/>
</dbReference>
<dbReference type="RefSeq" id="WP_090486357.1">
    <property type="nucleotide sequence ID" value="NZ_FOUO01000013.1"/>
</dbReference>
<accession>A0A1I4S5Q4</accession>
<dbReference type="Pfam" id="PF02922">
    <property type="entry name" value="CBM_48"/>
    <property type="match status" value="1"/>
</dbReference>
<evidence type="ECO:0000256" key="1">
    <source>
        <dbReference type="ARBA" id="ARBA00008061"/>
    </source>
</evidence>
<dbReference type="AlphaFoldDB" id="A0A1I4S5Q4"/>
<dbReference type="SUPFAM" id="SSF51445">
    <property type="entry name" value="(Trans)glycosidases"/>
    <property type="match status" value="1"/>
</dbReference>
<evidence type="ECO:0000256" key="3">
    <source>
        <dbReference type="ARBA" id="ARBA00023295"/>
    </source>
</evidence>
<evidence type="ECO:0000313" key="7">
    <source>
        <dbReference type="Proteomes" id="UP000199556"/>
    </source>
</evidence>
<evidence type="ECO:0000256" key="4">
    <source>
        <dbReference type="SAM" id="MobiDB-lite"/>
    </source>
</evidence>
<dbReference type="Gene3D" id="2.60.40.10">
    <property type="entry name" value="Immunoglobulins"/>
    <property type="match status" value="1"/>
</dbReference>
<keyword evidence="7" id="KW-1185">Reference proteome</keyword>
<dbReference type="InterPro" id="IPR006047">
    <property type="entry name" value="GH13_cat_dom"/>
</dbReference>
<dbReference type="InterPro" id="IPR013780">
    <property type="entry name" value="Glyco_hydro_b"/>
</dbReference>
<dbReference type="CDD" id="cd11326">
    <property type="entry name" value="AmyAc_Glg_debranch"/>
    <property type="match status" value="1"/>
</dbReference>
<dbReference type="PANTHER" id="PTHR43002">
    <property type="entry name" value="GLYCOGEN DEBRANCHING ENZYME"/>
    <property type="match status" value="1"/>
</dbReference>
<dbReference type="GO" id="GO:0004135">
    <property type="term" value="F:amylo-alpha-1,6-glucosidase activity"/>
    <property type="evidence" value="ECO:0007669"/>
    <property type="project" value="InterPro"/>
</dbReference>
<feature type="compositionally biased region" description="Basic and acidic residues" evidence="4">
    <location>
        <begin position="472"/>
        <end position="484"/>
    </location>
</feature>
<gene>
    <name evidence="6" type="ORF">SAMN05421721_11334</name>
</gene>
<name>A0A1I4S5Q4_ECTMO</name>
<organism evidence="6 7">
    <name type="scientific">Ectothiorhodospira mobilis</name>
    <dbReference type="NCBI Taxonomy" id="195064"/>
    <lineage>
        <taxon>Bacteria</taxon>
        <taxon>Pseudomonadati</taxon>
        <taxon>Pseudomonadota</taxon>
        <taxon>Gammaproteobacteria</taxon>
        <taxon>Chromatiales</taxon>
        <taxon>Ectothiorhodospiraceae</taxon>
        <taxon>Ectothiorhodospira</taxon>
    </lineage>
</organism>
<protein>
    <submittedName>
        <fullName evidence="6">Isoamylase</fullName>
    </submittedName>
</protein>
<dbReference type="NCBIfam" id="TIGR02100">
    <property type="entry name" value="glgX_debranch"/>
    <property type="match status" value="1"/>
</dbReference>
<dbReference type="EMBL" id="FOUO01000013">
    <property type="protein sequence ID" value="SFM59827.1"/>
    <property type="molecule type" value="Genomic_DNA"/>
</dbReference>
<dbReference type="InterPro" id="IPR014756">
    <property type="entry name" value="Ig_E-set"/>
</dbReference>
<dbReference type="Gene3D" id="2.60.40.1180">
    <property type="entry name" value="Golgi alpha-mannosidase II"/>
    <property type="match status" value="1"/>
</dbReference>
<dbReference type="SMART" id="SM00642">
    <property type="entry name" value="Aamy"/>
    <property type="match status" value="1"/>
</dbReference>
<sequence length="720" mass="82218">MTHPNWAVWPGSPYPLGATWDGEGVNFALFSEHAEKVELCIFSATGRRELERIEMRWQTDQVYHCYLPEARPGLLYGYRVHGPYDPAAGHRFNPHKLLLDPYAKAFHGQVKWSDALFGYPIGKEEGDLEPDARDSAPGMPKSQVIDTAFTWGNDAPPRTPWHETVIYELHVKGFTARHPQVHPALRGTYAGLATAPVIAYLQRLGVTAVELMPVHAFLDDRHLVEKGLRNYWGYNSMGFFAPDMRYCASGHVNEFKTMVKTLHSAGIEVILDVVYNHTAEGNHLGPTLSFRGIDNNAYYRLVHDDRRYYMDYTGCGNTLNMQHPRVLQLIMESLRYWVQEMHVDGFRFDLASALARELHEVDRLGAFFDIIHQDPVLSQVKLIAEPWDLGEGGYQVGNFPVGWTEWNGRYRDTVRAYWKGEPGLVGDMAYRLTGSSDLYESSGRRPYASINFVTCHDGFTLEDLVSYNEKHNEANGEDNRDGESHNLSWNCGEEGPTRSKHIMDLRARQKRNLLATLFLSQGIPMLLAGDERGRTQQGNNNAYCQDNELSWLDWDLDAYGRDLLPFTQYLIGLRRQHAALRRRHFFQGRPIMGAGVKDLAWLRPDGEEMAEEDWGQGFARSLGMFIAGDLFEEYDERGRRVRDTDLILLLNADHEPISFRLPAKPERTRWEVLVDTVYPRGPRPDQRKFHSHELYPLQGRSMVLLVNASRPAPPTGNGID</sequence>